<gene>
    <name evidence="1" type="ORF">C4544_05330</name>
</gene>
<organism evidence="1 2">
    <name type="scientific">candidate division WS5 bacterium</name>
    <dbReference type="NCBI Taxonomy" id="2093353"/>
    <lineage>
        <taxon>Bacteria</taxon>
        <taxon>candidate division WS5</taxon>
    </lineage>
</organism>
<evidence type="ECO:0000313" key="2">
    <source>
        <dbReference type="Proteomes" id="UP000285655"/>
    </source>
</evidence>
<dbReference type="EMBL" id="QZJW01000048">
    <property type="protein sequence ID" value="RJO60285.1"/>
    <property type="molecule type" value="Genomic_DNA"/>
</dbReference>
<dbReference type="Proteomes" id="UP000285655">
    <property type="component" value="Unassembled WGS sequence"/>
</dbReference>
<name>A0A419DB09_9BACT</name>
<dbReference type="AlphaFoldDB" id="A0A419DB09"/>
<comment type="caution">
    <text evidence="1">The sequence shown here is derived from an EMBL/GenBank/DDBJ whole genome shotgun (WGS) entry which is preliminary data.</text>
</comment>
<protein>
    <submittedName>
        <fullName evidence="1">Uncharacterized protein</fullName>
    </submittedName>
</protein>
<evidence type="ECO:0000313" key="1">
    <source>
        <dbReference type="EMBL" id="RJO60285.1"/>
    </source>
</evidence>
<reference evidence="1 2" key="1">
    <citation type="journal article" date="2017" name="ISME J.">
        <title>Energy and carbon metabolisms in a deep terrestrial subsurface fluid microbial community.</title>
        <authorList>
            <person name="Momper L."/>
            <person name="Jungbluth S.P."/>
            <person name="Lee M.D."/>
            <person name="Amend J.P."/>
        </authorList>
    </citation>
    <scope>NUCLEOTIDE SEQUENCE [LARGE SCALE GENOMIC DNA]</scope>
    <source>
        <strain evidence="1">SURF_29</strain>
    </source>
</reference>
<sequence>MNDYRSNSMQIIYVQQCAADERVPQDPVWAWVWFEIFKLVSSSLTSYMVLVTELSVINYER</sequence>
<proteinExistence type="predicted"/>
<accession>A0A419DB09</accession>